<organism evidence="2 3">
    <name type="scientific">Actinophytocola xinjiangensis</name>
    <dbReference type="NCBI Taxonomy" id="485602"/>
    <lineage>
        <taxon>Bacteria</taxon>
        <taxon>Bacillati</taxon>
        <taxon>Actinomycetota</taxon>
        <taxon>Actinomycetes</taxon>
        <taxon>Pseudonocardiales</taxon>
        <taxon>Pseudonocardiaceae</taxon>
    </lineage>
</organism>
<evidence type="ECO:0000259" key="1">
    <source>
        <dbReference type="PROSITE" id="PS50943"/>
    </source>
</evidence>
<dbReference type="GO" id="GO:0003677">
    <property type="term" value="F:DNA binding"/>
    <property type="evidence" value="ECO:0007669"/>
    <property type="project" value="InterPro"/>
</dbReference>
<dbReference type="SMART" id="SM00530">
    <property type="entry name" value="HTH_XRE"/>
    <property type="match status" value="1"/>
</dbReference>
<dbReference type="InterPro" id="IPR043917">
    <property type="entry name" value="DUF5753"/>
</dbReference>
<sequence length="324" mass="36144">MQMRHSSAAYRDLGRLLRETRKKSGLSSERLAKKMGWPLTTISRMENGGRVSSTTDVIQFAVSCGLKAGAELDRLIEFTRMAELDRGYYLSDARIGGSLQSLILYESSAESSTIYEPQVIHGLLQTPAYARALIAALNANISEDRVSAAILTRMQRRRILSVPDSARFTFYFHENALRLQVGTDKIMHEQLLHIVLTAALDRVTVRIVPSSTGERCAFGGPFQLMEFDRHRPIVYLDNFRVGGLILDDSDHVCSYGELVPTLDDLALDEGQSREFVASLADEFDRGSQRSGAVGLAQEQLQRRRGNELRGGLLAQEQPQRRLGV</sequence>
<dbReference type="Gene3D" id="1.10.260.40">
    <property type="entry name" value="lambda repressor-like DNA-binding domains"/>
    <property type="match status" value="1"/>
</dbReference>
<accession>A0A7Z0WQG5</accession>
<evidence type="ECO:0000313" key="2">
    <source>
        <dbReference type="EMBL" id="OLF12239.1"/>
    </source>
</evidence>
<protein>
    <recommendedName>
        <fullName evidence="1">HTH cro/C1-type domain-containing protein</fullName>
    </recommendedName>
</protein>
<dbReference type="Proteomes" id="UP000185696">
    <property type="component" value="Unassembled WGS sequence"/>
</dbReference>
<comment type="caution">
    <text evidence="2">The sequence shown here is derived from an EMBL/GenBank/DDBJ whole genome shotgun (WGS) entry which is preliminary data.</text>
</comment>
<dbReference type="OrthoDB" id="3672921at2"/>
<feature type="domain" description="HTH cro/C1-type" evidence="1">
    <location>
        <begin position="17"/>
        <end position="72"/>
    </location>
</feature>
<evidence type="ECO:0000313" key="3">
    <source>
        <dbReference type="Proteomes" id="UP000185696"/>
    </source>
</evidence>
<dbReference type="InterPro" id="IPR010982">
    <property type="entry name" value="Lambda_DNA-bd_dom_sf"/>
</dbReference>
<dbReference type="RefSeq" id="WP_075132431.1">
    <property type="nucleotide sequence ID" value="NZ_MSIF01000003.1"/>
</dbReference>
<gene>
    <name evidence="2" type="ORF">BLA60_09625</name>
</gene>
<dbReference type="AlphaFoldDB" id="A0A7Z0WQG5"/>
<dbReference type="EMBL" id="MSIF01000003">
    <property type="protein sequence ID" value="OLF12239.1"/>
    <property type="molecule type" value="Genomic_DNA"/>
</dbReference>
<dbReference type="Pfam" id="PF19054">
    <property type="entry name" value="DUF5753"/>
    <property type="match status" value="1"/>
</dbReference>
<reference evidence="2 3" key="1">
    <citation type="submission" date="2016-12" db="EMBL/GenBank/DDBJ databases">
        <title>The draft genome sequence of Actinophytocola xinjiangensis.</title>
        <authorList>
            <person name="Wang W."/>
            <person name="Yuan L."/>
        </authorList>
    </citation>
    <scope>NUCLEOTIDE SEQUENCE [LARGE SCALE GENOMIC DNA]</scope>
    <source>
        <strain evidence="2 3">CGMCC 4.4663</strain>
    </source>
</reference>
<dbReference type="Pfam" id="PF13560">
    <property type="entry name" value="HTH_31"/>
    <property type="match status" value="1"/>
</dbReference>
<proteinExistence type="predicted"/>
<keyword evidence="3" id="KW-1185">Reference proteome</keyword>
<name>A0A7Z0WQG5_9PSEU</name>
<dbReference type="CDD" id="cd00093">
    <property type="entry name" value="HTH_XRE"/>
    <property type="match status" value="1"/>
</dbReference>
<dbReference type="SUPFAM" id="SSF47413">
    <property type="entry name" value="lambda repressor-like DNA-binding domains"/>
    <property type="match status" value="1"/>
</dbReference>
<dbReference type="PROSITE" id="PS50943">
    <property type="entry name" value="HTH_CROC1"/>
    <property type="match status" value="1"/>
</dbReference>
<dbReference type="InterPro" id="IPR001387">
    <property type="entry name" value="Cro/C1-type_HTH"/>
</dbReference>